<keyword evidence="3" id="KW-0560">Oxidoreductase</keyword>
<sequence>MTYGYFNAMRTRPGHRDEVVAILLAGVDGLRAAGCRLYAVGVAQDDPDLIRVSEIWDSKEQHDRSLRLPETQAAIARAMPLLTGEFAGQEMTVVGGLGV</sequence>
<dbReference type="PROSITE" id="PS51725">
    <property type="entry name" value="ABM"/>
    <property type="match status" value="1"/>
</dbReference>
<evidence type="ECO:0000259" key="1">
    <source>
        <dbReference type="PROSITE" id="PS51725"/>
    </source>
</evidence>
<dbReference type="Gene3D" id="3.30.70.100">
    <property type="match status" value="1"/>
</dbReference>
<gene>
    <name evidence="3" type="ORF">D7044_04790</name>
    <name evidence="2" type="ORF">D7147_27105</name>
</gene>
<evidence type="ECO:0000313" key="4">
    <source>
        <dbReference type="Proteomes" id="UP000271548"/>
    </source>
</evidence>
<evidence type="ECO:0000313" key="2">
    <source>
        <dbReference type="EMBL" id="RKN14949.1"/>
    </source>
</evidence>
<evidence type="ECO:0000313" key="5">
    <source>
        <dbReference type="Proteomes" id="UP000275865"/>
    </source>
</evidence>
<comment type="caution">
    <text evidence="3">The sequence shown here is derived from an EMBL/GenBank/DDBJ whole genome shotgun (WGS) entry which is preliminary data.</text>
</comment>
<keyword evidence="4" id="KW-1185">Reference proteome</keyword>
<dbReference type="AlphaFoldDB" id="A0A3A9YE77"/>
<evidence type="ECO:0000313" key="3">
    <source>
        <dbReference type="EMBL" id="RKN35478.1"/>
    </source>
</evidence>
<protein>
    <submittedName>
        <fullName evidence="3">Antibiotic biosynthesis monooxygenase</fullName>
    </submittedName>
</protein>
<dbReference type="SUPFAM" id="SSF54909">
    <property type="entry name" value="Dimeric alpha+beta barrel"/>
    <property type="match status" value="1"/>
</dbReference>
<keyword evidence="3" id="KW-0503">Monooxygenase</keyword>
<dbReference type="InterPro" id="IPR007138">
    <property type="entry name" value="ABM_dom"/>
</dbReference>
<name>A0A3A9YE77_9ACTN</name>
<dbReference type="GO" id="GO:0004497">
    <property type="term" value="F:monooxygenase activity"/>
    <property type="evidence" value="ECO:0007669"/>
    <property type="project" value="UniProtKB-KW"/>
</dbReference>
<reference evidence="4 5" key="1">
    <citation type="submission" date="2018-09" db="EMBL/GenBank/DDBJ databases">
        <title>Micromonospora sp. nov. MS1-9, isolated from a root of Musa sp.</title>
        <authorList>
            <person name="Kuncharoen N."/>
            <person name="Kudo T."/>
            <person name="Ohkuma M."/>
            <person name="Yuki M."/>
            <person name="Tanasupawat S."/>
        </authorList>
    </citation>
    <scope>NUCLEOTIDE SEQUENCE [LARGE SCALE GENOMIC DNA]</scope>
    <source>
        <strain evidence="3 5">MS1-9</strain>
        <strain evidence="2 4">NGC1-4</strain>
    </source>
</reference>
<organism evidence="3 5">
    <name type="scientific">Micromonospora musae</name>
    <dbReference type="NCBI Taxonomy" id="1894970"/>
    <lineage>
        <taxon>Bacteria</taxon>
        <taxon>Bacillati</taxon>
        <taxon>Actinomycetota</taxon>
        <taxon>Actinomycetes</taxon>
        <taxon>Micromonosporales</taxon>
        <taxon>Micromonosporaceae</taxon>
        <taxon>Micromonospora</taxon>
    </lineage>
</organism>
<feature type="domain" description="ABM" evidence="1">
    <location>
        <begin position="3"/>
        <end position="91"/>
    </location>
</feature>
<dbReference type="InterPro" id="IPR011008">
    <property type="entry name" value="Dimeric_a/b-barrel"/>
</dbReference>
<dbReference type="EMBL" id="RAZT01000002">
    <property type="protein sequence ID" value="RKN35478.1"/>
    <property type="molecule type" value="Genomic_DNA"/>
</dbReference>
<proteinExistence type="predicted"/>
<dbReference type="EMBL" id="RAZS01000012">
    <property type="protein sequence ID" value="RKN14949.1"/>
    <property type="molecule type" value="Genomic_DNA"/>
</dbReference>
<dbReference type="OrthoDB" id="165368at2"/>
<dbReference type="Pfam" id="PF03992">
    <property type="entry name" value="ABM"/>
    <property type="match status" value="1"/>
</dbReference>
<dbReference type="Proteomes" id="UP000275865">
    <property type="component" value="Unassembled WGS sequence"/>
</dbReference>
<accession>A0A3A9YE77</accession>
<dbReference type="RefSeq" id="WP_120682610.1">
    <property type="nucleotide sequence ID" value="NZ_RAZS01000012.1"/>
</dbReference>
<dbReference type="Proteomes" id="UP000271548">
    <property type="component" value="Unassembled WGS sequence"/>
</dbReference>